<dbReference type="InterPro" id="IPR035985">
    <property type="entry name" value="Ubiquitin-activating_enz"/>
</dbReference>
<feature type="binding site" evidence="13">
    <location>
        <begin position="52"/>
        <end position="55"/>
    </location>
    <ligand>
        <name>ATP</name>
        <dbReference type="ChEBI" id="CHEBI:30616"/>
    </ligand>
</feature>
<evidence type="ECO:0000256" key="12">
    <source>
        <dbReference type="PIRSR" id="PIRSR039133-1"/>
    </source>
</evidence>
<dbReference type="Proteomes" id="UP000002009">
    <property type="component" value="Chromosome 13"/>
</dbReference>
<dbReference type="GO" id="GO:0031510">
    <property type="term" value="C:SUMO activating enzyme complex"/>
    <property type="evidence" value="ECO:0007669"/>
    <property type="project" value="UniProtKB-UniRule"/>
</dbReference>
<dbReference type="FunFam" id="3.50.50.80:FF:000002">
    <property type="entry name" value="SUMO-activating enzyme subunit 2"/>
    <property type="match status" value="1"/>
</dbReference>
<dbReference type="AlphaFoldDB" id="C1EFL6"/>
<evidence type="ECO:0000256" key="5">
    <source>
        <dbReference type="ARBA" id="ARBA00022723"/>
    </source>
</evidence>
<proteinExistence type="inferred from homology"/>
<evidence type="ECO:0000256" key="10">
    <source>
        <dbReference type="ARBA" id="ARBA00023242"/>
    </source>
</evidence>
<feature type="compositionally biased region" description="Basic and acidic residues" evidence="16">
    <location>
        <begin position="632"/>
        <end position="644"/>
    </location>
</feature>
<dbReference type="RefSeq" id="XP_002505850.1">
    <property type="nucleotide sequence ID" value="XM_002505804.1"/>
</dbReference>
<evidence type="ECO:0000256" key="1">
    <source>
        <dbReference type="ARBA" id="ARBA00004123"/>
    </source>
</evidence>
<keyword evidence="6 11" id="KW-0547">Nucleotide-binding</keyword>
<evidence type="ECO:0000259" key="18">
    <source>
        <dbReference type="Pfam" id="PF14732"/>
    </source>
</evidence>
<feature type="region of interest" description="Disordered" evidence="16">
    <location>
        <begin position="576"/>
        <end position="644"/>
    </location>
</feature>
<dbReference type="PANTHER" id="PTHR10953">
    <property type="entry name" value="UBIQUITIN-ACTIVATING ENZYME E1"/>
    <property type="match status" value="1"/>
</dbReference>
<dbReference type="SUPFAM" id="SSF69572">
    <property type="entry name" value="Activating enzymes of the ubiquitin-like proteins"/>
    <property type="match status" value="1"/>
</dbReference>
<evidence type="ECO:0000256" key="11">
    <source>
        <dbReference type="PIRNR" id="PIRNR039133"/>
    </source>
</evidence>
<dbReference type="GO" id="GO:0005524">
    <property type="term" value="F:ATP binding"/>
    <property type="evidence" value="ECO:0007669"/>
    <property type="project" value="UniProtKB-UniRule"/>
</dbReference>
<dbReference type="Pfam" id="PF00899">
    <property type="entry name" value="ThiF"/>
    <property type="match status" value="1"/>
</dbReference>
<evidence type="ECO:0000256" key="2">
    <source>
        <dbReference type="ARBA" id="ARBA00004718"/>
    </source>
</evidence>
<dbReference type="InterPro" id="IPR033127">
    <property type="entry name" value="UBQ-activ_enz_E1_Cys_AS"/>
</dbReference>
<evidence type="ECO:0000256" key="15">
    <source>
        <dbReference type="PROSITE-ProRule" id="PRU10132"/>
    </source>
</evidence>
<dbReference type="GO" id="GO:0046872">
    <property type="term" value="F:metal ion binding"/>
    <property type="evidence" value="ECO:0007669"/>
    <property type="project" value="UniProtKB-KW"/>
</dbReference>
<dbReference type="PIRSF" id="PIRSF039133">
    <property type="entry name" value="SUMO_E1B"/>
    <property type="match status" value="1"/>
</dbReference>
<evidence type="ECO:0000256" key="9">
    <source>
        <dbReference type="ARBA" id="ARBA00022840"/>
    </source>
</evidence>
<accession>C1EFL6</accession>
<feature type="binding site" evidence="13">
    <location>
        <position position="68"/>
    </location>
    <ligand>
        <name>ATP</name>
        <dbReference type="ChEBI" id="CHEBI:30616"/>
    </ligand>
</feature>
<feature type="binding site" evidence="13">
    <location>
        <begin position="20"/>
        <end position="25"/>
    </location>
    <ligand>
        <name>ATP</name>
        <dbReference type="ChEBI" id="CHEBI:30616"/>
    </ligand>
</feature>
<feature type="domain" description="THIF-type NAD/FAD binding fold" evidence="17">
    <location>
        <begin position="11"/>
        <end position="409"/>
    </location>
</feature>
<keyword evidence="8 11" id="KW-0862">Zinc</keyword>
<evidence type="ECO:0000256" key="4">
    <source>
        <dbReference type="ARBA" id="ARBA00022679"/>
    </source>
</evidence>
<dbReference type="GO" id="GO:0016925">
    <property type="term" value="P:protein sumoylation"/>
    <property type="evidence" value="ECO:0007669"/>
    <property type="project" value="UniProtKB-UniRule"/>
</dbReference>
<feature type="binding site" evidence="14">
    <location>
        <position position="157"/>
    </location>
    <ligand>
        <name>Zn(2+)</name>
        <dbReference type="ChEBI" id="CHEBI:29105"/>
    </ligand>
</feature>
<dbReference type="STRING" id="296587.C1EFL6"/>
<comment type="subcellular location">
    <subcellularLocation>
        <location evidence="1">Nucleus</location>
    </subcellularLocation>
</comment>
<keyword evidence="10" id="KW-0539">Nucleus</keyword>
<dbReference type="GeneID" id="8248549"/>
<dbReference type="FunCoup" id="C1EFL6">
    <property type="interactions" value="1941"/>
</dbReference>
<feature type="domain" description="Ubiquitin/SUMO-activating enzyme ubiquitin-like" evidence="18">
    <location>
        <begin position="462"/>
        <end position="554"/>
    </location>
</feature>
<evidence type="ECO:0000256" key="16">
    <source>
        <dbReference type="SAM" id="MobiDB-lite"/>
    </source>
</evidence>
<comment type="pathway">
    <text evidence="2 11">Protein modification; protein sumoylation.</text>
</comment>
<dbReference type="Pfam" id="PF14732">
    <property type="entry name" value="UAE_UbL"/>
    <property type="match status" value="1"/>
</dbReference>
<gene>
    <name evidence="19" type="ORF">MICPUN_63834</name>
</gene>
<dbReference type="InterPro" id="IPR042449">
    <property type="entry name" value="Ub-E1_IAD_1"/>
</dbReference>
<dbReference type="InterPro" id="IPR000594">
    <property type="entry name" value="ThiF_NAD_FAD-bd"/>
</dbReference>
<dbReference type="GO" id="GO:0019948">
    <property type="term" value="F:SUMO activating enzyme activity"/>
    <property type="evidence" value="ECO:0007669"/>
    <property type="project" value="UniProtKB-UniRule"/>
</dbReference>
<dbReference type="OrthoDB" id="10255449at2759"/>
<dbReference type="FunFam" id="3.40.50.720:FF:000618">
    <property type="entry name" value="SUMO-activating enzyme subunit 2"/>
    <property type="match status" value="1"/>
</dbReference>
<dbReference type="GO" id="GO:0016740">
    <property type="term" value="F:transferase activity"/>
    <property type="evidence" value="ECO:0007669"/>
    <property type="project" value="UniProtKB-KW"/>
</dbReference>
<dbReference type="InterPro" id="IPR028077">
    <property type="entry name" value="UAE_UbL_dom"/>
</dbReference>
<dbReference type="InterPro" id="IPR030661">
    <property type="entry name" value="Uba2"/>
</dbReference>
<dbReference type="InterPro" id="IPR045886">
    <property type="entry name" value="ThiF/MoeB/HesA"/>
</dbReference>
<dbReference type="Gene3D" id="3.10.290.20">
    <property type="entry name" value="Ubiquitin-like 2 activating enzyme e1b. Chain: B, domain 3"/>
    <property type="match status" value="1"/>
</dbReference>
<keyword evidence="9 11" id="KW-0067">ATP-binding</keyword>
<evidence type="ECO:0000256" key="13">
    <source>
        <dbReference type="PIRSR" id="PIRSR039133-2"/>
    </source>
</evidence>
<evidence type="ECO:0000256" key="14">
    <source>
        <dbReference type="PIRSR" id="PIRSR039133-3"/>
    </source>
</evidence>
<evidence type="ECO:0000256" key="8">
    <source>
        <dbReference type="ARBA" id="ARBA00022833"/>
    </source>
</evidence>
<dbReference type="eggNOG" id="KOG2013">
    <property type="taxonomic scope" value="Eukaryota"/>
</dbReference>
<dbReference type="GO" id="GO:0005737">
    <property type="term" value="C:cytoplasm"/>
    <property type="evidence" value="ECO:0007669"/>
    <property type="project" value="TreeGrafter"/>
</dbReference>
<keyword evidence="20" id="KW-1185">Reference proteome</keyword>
<dbReference type="InterPro" id="IPR023318">
    <property type="entry name" value="Ub_act_enz_dom_a_sf"/>
</dbReference>
<evidence type="ECO:0000313" key="20">
    <source>
        <dbReference type="Proteomes" id="UP000002009"/>
    </source>
</evidence>
<feature type="active site" description="Glycyl thioester intermediate" evidence="12 15">
    <location>
        <position position="169"/>
    </location>
</feature>
<dbReference type="PANTHER" id="PTHR10953:SF5">
    <property type="entry name" value="SUMO-ACTIVATING ENZYME SUBUNIT 2"/>
    <property type="match status" value="1"/>
</dbReference>
<keyword evidence="5 11" id="KW-0479">Metal-binding</keyword>
<keyword evidence="7 11" id="KW-0833">Ubl conjugation pathway</keyword>
<evidence type="ECO:0000256" key="3">
    <source>
        <dbReference type="ARBA" id="ARBA00005673"/>
    </source>
</evidence>
<dbReference type="PROSITE" id="PS00865">
    <property type="entry name" value="UBIQUITIN_ACTIVAT_2"/>
    <property type="match status" value="1"/>
</dbReference>
<dbReference type="KEGG" id="mis:MICPUN_63834"/>
<feature type="compositionally biased region" description="Acidic residues" evidence="16">
    <location>
        <begin position="596"/>
        <end position="609"/>
    </location>
</feature>
<comment type="similarity">
    <text evidence="3 11">Belongs to the ubiquitin-activating E1 family.</text>
</comment>
<keyword evidence="4" id="KW-0808">Transferase</keyword>
<sequence>MAPEMSDVELAKSSKVLMVGAGGIGCELLKTLVLSGFEDIEMIDLDTIDVSNLNRQFLFRKRHVGMSKAKVARETVLKFRPDARIVAHHGNVKDSSFDVDFVRTFDVVLNGLDNLEARKHVNRLCLAAEVPLIESGTTGYLGQVTAHVRGRTACFECNPKPVPKSHPICTLRDTPDKPIHCVVYAADLLFPRLFSADPNAKSDLDEEDAVELSAFTRSPGESPESFAVRVYDYVFRTKIERLLAKEEMWADEKRKKPTPLPAFTELVPEGPTAAAHGTDGLNGDGNNSNNTMTSTACKALGLRDAHAAWTDADAARVFVSSFARIVARDESDGNHGTDKFDKDDALAVEFVAATAALRSANYGIERKSLFDAKGMAGNIVHAVATTNAIVGGLIVIEALKVLRQRKAGGDAGGVATPVPCAPCPYRYTFVKQHKSNSRLLEPMEPDPPNKSCVVCGAARVELVCDVESMTLGRLIDEVLKKKLGMNAPEVNAPETILYEQDDGLDDDEIEQYAKNCKSTLANLPAGGVRHNTALRVSDFTQKFEFDLIVTHRPGDEWDDEEDPDGYVLRGDSVSAESNENNAANGENNEENGAVAEDVDDCLIVDDEDEIKAATATAGTKRKRDDDDDDNDGGGRGDAKEIRIE</sequence>
<evidence type="ECO:0000256" key="7">
    <source>
        <dbReference type="ARBA" id="ARBA00022786"/>
    </source>
</evidence>
<dbReference type="Gene3D" id="3.50.50.80">
    <property type="entry name" value="Ubiquitin-activating enzyme E1, inactive adenylation domain, subdomain 1"/>
    <property type="match status" value="1"/>
</dbReference>
<comment type="subunit">
    <text evidence="11">Heterodimer.</text>
</comment>
<dbReference type="Gene3D" id="1.10.10.520">
    <property type="entry name" value="Ubiquitin activating enzymes (Uba3). Chain: B, domain 2"/>
    <property type="match status" value="1"/>
</dbReference>
<evidence type="ECO:0000256" key="6">
    <source>
        <dbReference type="ARBA" id="ARBA00022741"/>
    </source>
</evidence>
<dbReference type="EMBL" id="CP001331">
    <property type="protein sequence ID" value="ACO67108.1"/>
    <property type="molecule type" value="Genomic_DNA"/>
</dbReference>
<reference evidence="19 20" key="1">
    <citation type="journal article" date="2009" name="Science">
        <title>Green evolution and dynamic adaptations revealed by genomes of the marine picoeukaryotes Micromonas.</title>
        <authorList>
            <person name="Worden A.Z."/>
            <person name="Lee J.H."/>
            <person name="Mock T."/>
            <person name="Rouze P."/>
            <person name="Simmons M.P."/>
            <person name="Aerts A.L."/>
            <person name="Allen A.E."/>
            <person name="Cuvelier M.L."/>
            <person name="Derelle E."/>
            <person name="Everett M.V."/>
            <person name="Foulon E."/>
            <person name="Grimwood J."/>
            <person name="Gundlach H."/>
            <person name="Henrissat B."/>
            <person name="Napoli C."/>
            <person name="McDonald S.M."/>
            <person name="Parker M.S."/>
            <person name="Rombauts S."/>
            <person name="Salamov A."/>
            <person name="Von Dassow P."/>
            <person name="Badger J.H."/>
            <person name="Coutinho P.M."/>
            <person name="Demir E."/>
            <person name="Dubchak I."/>
            <person name="Gentemann C."/>
            <person name="Eikrem W."/>
            <person name="Gready J.E."/>
            <person name="John U."/>
            <person name="Lanier W."/>
            <person name="Lindquist E.A."/>
            <person name="Lucas S."/>
            <person name="Mayer K.F."/>
            <person name="Moreau H."/>
            <person name="Not F."/>
            <person name="Otillar R."/>
            <person name="Panaud O."/>
            <person name="Pangilinan J."/>
            <person name="Paulsen I."/>
            <person name="Piegu B."/>
            <person name="Poliakov A."/>
            <person name="Robbens S."/>
            <person name="Schmutz J."/>
            <person name="Toulza E."/>
            <person name="Wyss T."/>
            <person name="Zelensky A."/>
            <person name="Zhou K."/>
            <person name="Armbrust E.V."/>
            <person name="Bhattacharya D."/>
            <person name="Goodenough U.W."/>
            <person name="Van de Peer Y."/>
            <person name="Grigoriev I.V."/>
        </authorList>
    </citation>
    <scope>NUCLEOTIDE SEQUENCE [LARGE SCALE GENOMIC DNA]</scope>
    <source>
        <strain evidence="20">RCC299 / NOUM17</strain>
    </source>
</reference>
<feature type="binding site" evidence="13">
    <location>
        <begin position="113"/>
        <end position="118"/>
    </location>
    <ligand>
        <name>ATP</name>
        <dbReference type="ChEBI" id="CHEBI:30616"/>
    </ligand>
</feature>
<feature type="binding site" evidence="14">
    <location>
        <position position="452"/>
    </location>
    <ligand>
        <name>Zn(2+)</name>
        <dbReference type="ChEBI" id="CHEBI:29105"/>
    </ligand>
</feature>
<dbReference type="UniPathway" id="UPA00886"/>
<protein>
    <recommendedName>
        <fullName evidence="11">SUMO-activating enzyme subunit</fullName>
    </recommendedName>
</protein>
<evidence type="ECO:0000313" key="19">
    <source>
        <dbReference type="EMBL" id="ACO67108.1"/>
    </source>
</evidence>
<feature type="compositionally biased region" description="Low complexity" evidence="16">
    <location>
        <begin position="576"/>
        <end position="595"/>
    </location>
</feature>
<dbReference type="OMA" id="TPSEHIH"/>
<dbReference type="InParanoid" id="C1EFL6"/>
<feature type="binding site" evidence="13">
    <location>
        <position position="44"/>
    </location>
    <ligand>
        <name>ATP</name>
        <dbReference type="ChEBI" id="CHEBI:30616"/>
    </ligand>
</feature>
<evidence type="ECO:0000259" key="17">
    <source>
        <dbReference type="Pfam" id="PF00899"/>
    </source>
</evidence>
<feature type="binding site" evidence="14">
    <location>
        <position position="154"/>
    </location>
    <ligand>
        <name>Zn(2+)</name>
        <dbReference type="ChEBI" id="CHEBI:29105"/>
    </ligand>
</feature>
<organism evidence="19 20">
    <name type="scientific">Micromonas commoda (strain RCC299 / NOUM17 / CCMP2709)</name>
    <name type="common">Picoplanktonic green alga</name>
    <dbReference type="NCBI Taxonomy" id="296587"/>
    <lineage>
        <taxon>Eukaryota</taxon>
        <taxon>Viridiplantae</taxon>
        <taxon>Chlorophyta</taxon>
        <taxon>Mamiellophyceae</taxon>
        <taxon>Mamiellales</taxon>
        <taxon>Mamiellaceae</taxon>
        <taxon>Micromonas</taxon>
    </lineage>
</organism>
<feature type="binding site" evidence="14">
    <location>
        <position position="455"/>
    </location>
    <ligand>
        <name>Zn(2+)</name>
        <dbReference type="ChEBI" id="CHEBI:29105"/>
    </ligand>
</feature>
<name>C1EFL6_MICCC</name>